<dbReference type="InParanoid" id="E3M096"/>
<dbReference type="OrthoDB" id="5871362at2759"/>
<evidence type="ECO:0000256" key="1">
    <source>
        <dbReference type="SAM" id="MobiDB-lite"/>
    </source>
</evidence>
<keyword evidence="3" id="KW-1185">Reference proteome</keyword>
<sequence>MLDLLKSWEELRITETNATNVLLPVVYYSKGSLISLCESYSNVEDKCGLGRCHVDNPVASFVTRHFSFICHKDVATKYFDNQQCISSALVPSKCTDLIKEEPKIGGELFCPKLDEFVTCVEEPLRTSCGNEASALVMKAIEKYGCPSKIGKSILIALNIVLLLLEVARVNEFLSLGVESSTMVISENAVMTTTSEAPESNKPEVNMLVKTSLQVDEEKTTPVELKEEVISSTVTPAVPSTIAPSSVPQTTTTTEFIENQIIGKSNDITEGSGEVPEPQTSTKSSTTVITTTEVEEVFQTRKPRKQFNAENMTDCYSSIVGDFGRFLHSSPTSSFVRFPLFGIKPMELEVLCAKFEVATECVNSFCVGNCRLPAIKSFVDSQLKEACAMRDLPDFGLEFTCLQNVLKDNTECVSFLNSTNPNRCDGHPQFRSCITDRLIEDCSEETVRLMDRMENGFGCKLLLEQDVQEDVDGSGEDVEGSGSGDIPLLESENEKVQKRTPGNLTDEKVRLNVSGFHQYFVKLQLLTDDSEIIPRTCEGIVKTSALSCLAPLLRLWTGIKENRKETEVVILHKETVFEHLLFQVVFPIFEFSKIELLELCDAFANYRNCVKYTDTSVCRSEPVISFAEEHFGQVCTTQQIEASIRTHDCINAIDSRTMAVCKKFSRGETLPGKRKCSKVRRYTKCLRKLVNSSCGHLMLAQFDMIVHRFGC</sequence>
<organism evidence="3">
    <name type="scientific">Caenorhabditis remanei</name>
    <name type="common">Caenorhabditis vulgaris</name>
    <dbReference type="NCBI Taxonomy" id="31234"/>
    <lineage>
        <taxon>Eukaryota</taxon>
        <taxon>Metazoa</taxon>
        <taxon>Ecdysozoa</taxon>
        <taxon>Nematoda</taxon>
        <taxon>Chromadorea</taxon>
        <taxon>Rhabditida</taxon>
        <taxon>Rhabditina</taxon>
        <taxon>Rhabditomorpha</taxon>
        <taxon>Rhabditoidea</taxon>
        <taxon>Rhabditidae</taxon>
        <taxon>Peloderinae</taxon>
        <taxon>Caenorhabditis</taxon>
    </lineage>
</organism>
<accession>E3M096</accession>
<proteinExistence type="predicted"/>
<name>E3M096_CAERE</name>
<dbReference type="AlphaFoldDB" id="E3M096"/>
<evidence type="ECO:0000313" key="2">
    <source>
        <dbReference type="EMBL" id="EFO87899.1"/>
    </source>
</evidence>
<evidence type="ECO:0000313" key="3">
    <source>
        <dbReference type="Proteomes" id="UP000008281"/>
    </source>
</evidence>
<gene>
    <name evidence="2" type="ORF">CRE_05387</name>
</gene>
<dbReference type="FunCoup" id="E3M096">
    <property type="interactions" value="104"/>
</dbReference>
<feature type="region of interest" description="Disordered" evidence="1">
    <location>
        <begin position="265"/>
        <end position="286"/>
    </location>
</feature>
<dbReference type="HOGENOM" id="CLU_422889_0_0_1"/>
<protein>
    <recommendedName>
        <fullName evidence="4">DUF19 domain-containing protein</fullName>
    </recommendedName>
</protein>
<dbReference type="Proteomes" id="UP000008281">
    <property type="component" value="Unassembled WGS sequence"/>
</dbReference>
<dbReference type="eggNOG" id="ENOG502S6YT">
    <property type="taxonomic scope" value="Eukaryota"/>
</dbReference>
<reference evidence="2" key="1">
    <citation type="submission" date="2007-07" db="EMBL/GenBank/DDBJ databases">
        <title>PCAP assembly of the Caenorhabditis remanei genome.</title>
        <authorList>
            <consortium name="The Caenorhabditis remanei Sequencing Consortium"/>
            <person name="Wilson R.K."/>
        </authorList>
    </citation>
    <scope>NUCLEOTIDE SEQUENCE [LARGE SCALE GENOMIC DNA]</scope>
    <source>
        <strain evidence="2">PB4641</strain>
    </source>
</reference>
<dbReference type="OMA" id="LAQFDMI"/>
<evidence type="ECO:0008006" key="4">
    <source>
        <dbReference type="Google" id="ProtNLM"/>
    </source>
</evidence>
<dbReference type="EMBL" id="DS268420">
    <property type="protein sequence ID" value="EFO87899.1"/>
    <property type="molecule type" value="Genomic_DNA"/>
</dbReference>